<organism evidence="1">
    <name type="scientific">marine sediment metagenome</name>
    <dbReference type="NCBI Taxonomy" id="412755"/>
    <lineage>
        <taxon>unclassified sequences</taxon>
        <taxon>metagenomes</taxon>
        <taxon>ecological metagenomes</taxon>
    </lineage>
</organism>
<comment type="caution">
    <text evidence="1">The sequence shown here is derived from an EMBL/GenBank/DDBJ whole genome shotgun (WGS) entry which is preliminary data.</text>
</comment>
<reference evidence="1" key="1">
    <citation type="journal article" date="2015" name="Nature">
        <title>Complex archaea that bridge the gap between prokaryotes and eukaryotes.</title>
        <authorList>
            <person name="Spang A."/>
            <person name="Saw J.H."/>
            <person name="Jorgensen S.L."/>
            <person name="Zaremba-Niedzwiedzka K."/>
            <person name="Martijn J."/>
            <person name="Lind A.E."/>
            <person name="van Eijk R."/>
            <person name="Schleper C."/>
            <person name="Guy L."/>
            <person name="Ettema T.J."/>
        </authorList>
    </citation>
    <scope>NUCLEOTIDE SEQUENCE</scope>
</reference>
<dbReference type="EMBL" id="LAZR01012191">
    <property type="protein sequence ID" value="KKM28096.1"/>
    <property type="molecule type" value="Genomic_DNA"/>
</dbReference>
<protein>
    <submittedName>
        <fullName evidence="1">Uncharacterized protein</fullName>
    </submittedName>
</protein>
<accession>A0A0F9IKG6</accession>
<name>A0A0F9IKG6_9ZZZZ</name>
<sequence>MKRIRGYRKGSTIHISGRAFKVSYEDGFDGSTMYLTSENITTSESIIIKVECETQNLYQQGMGPMGSGGRQEDFYSVSFSVDGNDFQEYGKVSYLPKAFEGIVN</sequence>
<dbReference type="AlphaFoldDB" id="A0A0F9IKG6"/>
<evidence type="ECO:0000313" key="1">
    <source>
        <dbReference type="EMBL" id="KKM28096.1"/>
    </source>
</evidence>
<gene>
    <name evidence="1" type="ORF">LCGC14_1568150</name>
</gene>
<proteinExistence type="predicted"/>